<gene>
    <name evidence="3" type="ORF">VitviT2T_018693</name>
</gene>
<proteinExistence type="predicted"/>
<feature type="domain" description="Reverse transcriptase Ty1/copia-type" evidence="2">
    <location>
        <begin position="119"/>
        <end position="224"/>
    </location>
</feature>
<sequence length="431" mass="48129">MSPNLLLSSPVSNPNCLPCNDDLHASSHASPVISTIPSSSPLSPSVSIRRTSTNTHPMVTRGKASIFKPKAYHALTFSHSSQFFQVLLAIQEPRGFKSGAKHPKWLLAMDDEIQALKKNDTWDLVPRPINHNMVGCRWIFKTKLHANGSIERHKARLVVKGFSQIHGLDFDDTFSPVVRPATIWIILSIAVTSGLPLHQLDVKNVFFHGHLSEEVYMEQPPCYIDPQFPQHVDSSLFVHHTTTDIVYLLLYVDDMVLTSTNPALIKTLITRQSKEFAMKDLGSLHYFLGVEVQHNPQGLFLSQTNAEAEYRSLAITTAEVAWIVQLLRDLRLPLPSPPKILCDNKSALFMAFNPVTRSRSKHIAIDYHFLRELIANGSVKVAFTSSHLQLVDSFTKGVSKPQFLLFHNKLHVIPSTTLSLQGGDKAESSPD</sequence>
<organism evidence="3 4">
    <name type="scientific">Vitis vinifera</name>
    <name type="common">Grape</name>
    <dbReference type="NCBI Taxonomy" id="29760"/>
    <lineage>
        <taxon>Eukaryota</taxon>
        <taxon>Viridiplantae</taxon>
        <taxon>Streptophyta</taxon>
        <taxon>Embryophyta</taxon>
        <taxon>Tracheophyta</taxon>
        <taxon>Spermatophyta</taxon>
        <taxon>Magnoliopsida</taxon>
        <taxon>eudicotyledons</taxon>
        <taxon>Gunneridae</taxon>
        <taxon>Pentapetalae</taxon>
        <taxon>rosids</taxon>
        <taxon>Vitales</taxon>
        <taxon>Vitaceae</taxon>
        <taxon>Viteae</taxon>
        <taxon>Vitis</taxon>
    </lineage>
</organism>
<dbReference type="SUPFAM" id="SSF56672">
    <property type="entry name" value="DNA/RNA polymerases"/>
    <property type="match status" value="1"/>
</dbReference>
<dbReference type="PANTHER" id="PTHR11439">
    <property type="entry name" value="GAG-POL-RELATED RETROTRANSPOSON"/>
    <property type="match status" value="1"/>
</dbReference>
<evidence type="ECO:0000256" key="1">
    <source>
        <dbReference type="SAM" id="MobiDB-lite"/>
    </source>
</evidence>
<evidence type="ECO:0000313" key="4">
    <source>
        <dbReference type="Proteomes" id="UP001227230"/>
    </source>
</evidence>
<protein>
    <recommendedName>
        <fullName evidence="2">Reverse transcriptase Ty1/copia-type domain-containing protein</fullName>
    </recommendedName>
</protein>
<dbReference type="PANTHER" id="PTHR11439:SF499">
    <property type="entry name" value="PPC DOMAIN-CONTAINING PROTEIN"/>
    <property type="match status" value="1"/>
</dbReference>
<evidence type="ECO:0000259" key="2">
    <source>
        <dbReference type="Pfam" id="PF07727"/>
    </source>
</evidence>
<dbReference type="EMBL" id="CP126659">
    <property type="protein sequence ID" value="WKA00327.1"/>
    <property type="molecule type" value="Genomic_DNA"/>
</dbReference>
<dbReference type="CDD" id="cd09272">
    <property type="entry name" value="RNase_HI_RT_Ty1"/>
    <property type="match status" value="1"/>
</dbReference>
<reference evidence="3 4" key="1">
    <citation type="journal article" date="2023" name="Hortic Res">
        <title>The complete reference genome for grapevine (Vitis vinifera L.) genetics and breeding.</title>
        <authorList>
            <person name="Shi X."/>
            <person name="Cao S."/>
            <person name="Wang X."/>
            <person name="Huang S."/>
            <person name="Wang Y."/>
            <person name="Liu Z."/>
            <person name="Liu W."/>
            <person name="Leng X."/>
            <person name="Peng Y."/>
            <person name="Wang N."/>
            <person name="Wang Y."/>
            <person name="Ma Z."/>
            <person name="Xu X."/>
            <person name="Zhang F."/>
            <person name="Xue H."/>
            <person name="Zhong H."/>
            <person name="Wang Y."/>
            <person name="Zhang K."/>
            <person name="Velt A."/>
            <person name="Avia K."/>
            <person name="Holtgrawe D."/>
            <person name="Grimplet J."/>
            <person name="Matus J.T."/>
            <person name="Ware D."/>
            <person name="Wu X."/>
            <person name="Wang H."/>
            <person name="Liu C."/>
            <person name="Fang Y."/>
            <person name="Rustenholz C."/>
            <person name="Cheng Z."/>
            <person name="Xiao H."/>
            <person name="Zhou Y."/>
        </authorList>
    </citation>
    <scope>NUCLEOTIDE SEQUENCE [LARGE SCALE GENOMIC DNA]</scope>
    <source>
        <strain evidence="4">cv. Pinot noir / PN40024</strain>
        <tissue evidence="3">Leaf</tissue>
    </source>
</reference>
<accession>A0ABY9CYU8</accession>
<feature type="domain" description="Reverse transcriptase Ty1/copia-type" evidence="2">
    <location>
        <begin position="231"/>
        <end position="305"/>
    </location>
</feature>
<feature type="region of interest" description="Disordered" evidence="1">
    <location>
        <begin position="30"/>
        <end position="56"/>
    </location>
</feature>
<name>A0ABY9CYU8_VITVI</name>
<feature type="compositionally biased region" description="Low complexity" evidence="1">
    <location>
        <begin position="30"/>
        <end position="48"/>
    </location>
</feature>
<dbReference type="InterPro" id="IPR013103">
    <property type="entry name" value="RVT_2"/>
</dbReference>
<dbReference type="Pfam" id="PF07727">
    <property type="entry name" value="RVT_2"/>
    <property type="match status" value="2"/>
</dbReference>
<evidence type="ECO:0000313" key="3">
    <source>
        <dbReference type="EMBL" id="WKA00327.1"/>
    </source>
</evidence>
<keyword evidence="4" id="KW-1185">Reference proteome</keyword>
<dbReference type="InterPro" id="IPR043502">
    <property type="entry name" value="DNA/RNA_pol_sf"/>
</dbReference>
<dbReference type="Proteomes" id="UP001227230">
    <property type="component" value="Chromosome 12"/>
</dbReference>